<dbReference type="OrthoDB" id="10668834at2759"/>
<organism evidence="1 2">
    <name type="scientific">Coemansia erecta</name>
    <dbReference type="NCBI Taxonomy" id="147472"/>
    <lineage>
        <taxon>Eukaryota</taxon>
        <taxon>Fungi</taxon>
        <taxon>Fungi incertae sedis</taxon>
        <taxon>Zoopagomycota</taxon>
        <taxon>Kickxellomycotina</taxon>
        <taxon>Kickxellomycetes</taxon>
        <taxon>Kickxellales</taxon>
        <taxon>Kickxellaceae</taxon>
        <taxon>Coemansia</taxon>
    </lineage>
</organism>
<dbReference type="Proteomes" id="UP001149813">
    <property type="component" value="Unassembled WGS sequence"/>
</dbReference>
<sequence length="523" mass="58324">MTHVSELPYIVTEQIFKFAFANSVISIDNLSQQLVIPSVCREWRTQAIPLLSRTLYIESRDGLSYTSDDMTWVKSACVDSAMFKSNVSLLDMYNQQRPVKNLHLTLKDTAHLNSMLISIMVILQRKPQYLSEVTSLTFSYQPDTSIRDINDVEDIQNVELWTKVGIFIKSVTPRIPNISSLHFDIATGSDIIEKLCGGLIDQYSDNLKNLYTNHPVSYTTHSLSSNLTQLHISLDAEAGQQLPRISAKSLKSLTIDNAPYNFSWSTFSEEASTGDIILPELAKLNITYSISAPFHQESDCSAWRVGPEDTNGYKVHFPKLRALSIANQFESSDLSADDIYPAHLQALGFENSFETAVAFSQRVLMSADSLSVALSDLSAEQEDEFYKMTNSFFSKNHSSSVHKELTRHLRISNTAFALQASKVDWPSLTSLEFLGIVDLTCLAQLLPKTHLINALDAYAVSLISASIDANTDQSTPTTPLSASLESLRLRHLTDDSPKDIATSYVRNMALRLPSLKTFACEFS</sequence>
<evidence type="ECO:0000313" key="1">
    <source>
        <dbReference type="EMBL" id="KAJ1724083.1"/>
    </source>
</evidence>
<dbReference type="AlphaFoldDB" id="A0A9W7Y4J1"/>
<protein>
    <submittedName>
        <fullName evidence="1">Uncharacterized protein</fullName>
    </submittedName>
</protein>
<name>A0A9W7Y4J1_9FUNG</name>
<reference evidence="1" key="1">
    <citation type="submission" date="2022-07" db="EMBL/GenBank/DDBJ databases">
        <title>Phylogenomic reconstructions and comparative analyses of Kickxellomycotina fungi.</title>
        <authorList>
            <person name="Reynolds N.K."/>
            <person name="Stajich J.E."/>
            <person name="Barry K."/>
            <person name="Grigoriev I.V."/>
            <person name="Crous P."/>
            <person name="Smith M.E."/>
        </authorList>
    </citation>
    <scope>NUCLEOTIDE SEQUENCE</scope>
    <source>
        <strain evidence="1">NBRC 32514</strain>
    </source>
</reference>
<comment type="caution">
    <text evidence="1">The sequence shown here is derived from an EMBL/GenBank/DDBJ whole genome shotgun (WGS) entry which is preliminary data.</text>
</comment>
<keyword evidence="2" id="KW-1185">Reference proteome</keyword>
<proteinExistence type="predicted"/>
<dbReference type="EMBL" id="JANBOJ010000042">
    <property type="protein sequence ID" value="KAJ1724083.1"/>
    <property type="molecule type" value="Genomic_DNA"/>
</dbReference>
<accession>A0A9W7Y4J1</accession>
<gene>
    <name evidence="1" type="ORF">LPJ53_001604</name>
</gene>
<evidence type="ECO:0000313" key="2">
    <source>
        <dbReference type="Proteomes" id="UP001149813"/>
    </source>
</evidence>